<evidence type="ECO:0000313" key="4">
    <source>
        <dbReference type="Proteomes" id="UP000000707"/>
    </source>
</evidence>
<dbReference type="OrthoDB" id="289247at2759"/>
<dbReference type="FunFam" id="1.10.238.10:FF:000309">
    <property type="entry name" value="Chromosome 21, whole genome shotgun sequence"/>
    <property type="match status" value="1"/>
</dbReference>
<dbReference type="GeneID" id="18245537"/>
<dbReference type="InterPro" id="IPR011992">
    <property type="entry name" value="EF-hand-dom_pair"/>
</dbReference>
<protein>
    <recommendedName>
        <fullName evidence="5">EF-hand domain-containing protein</fullName>
    </recommendedName>
</protein>
<dbReference type="PANTHER" id="PTHR19237:SF20">
    <property type="entry name" value="NUCLEOBINDIN 1"/>
    <property type="match status" value="1"/>
</dbReference>
<dbReference type="eggNOG" id="ENOG502QRFY">
    <property type="taxonomic scope" value="Eukaryota"/>
</dbReference>
<dbReference type="PANTHER" id="PTHR19237">
    <property type="entry name" value="NUCLEOBINDIN"/>
    <property type="match status" value="1"/>
</dbReference>
<dbReference type="Gene3D" id="1.10.238.10">
    <property type="entry name" value="EF-hand"/>
    <property type="match status" value="1"/>
</dbReference>
<proteinExistence type="predicted"/>
<accession>G3AZM9</accession>
<dbReference type="Proteomes" id="UP000000707">
    <property type="component" value="Unassembled WGS sequence"/>
</dbReference>
<name>G3AZM9_CANTC</name>
<keyword evidence="1 2" id="KW-0732">Signal</keyword>
<dbReference type="GO" id="GO:0005509">
    <property type="term" value="F:calcium ion binding"/>
    <property type="evidence" value="ECO:0007669"/>
    <property type="project" value="TreeGrafter"/>
</dbReference>
<evidence type="ECO:0000313" key="3">
    <source>
        <dbReference type="EMBL" id="EGV65626.1"/>
    </source>
</evidence>
<dbReference type="SUPFAM" id="SSF47473">
    <property type="entry name" value="EF-hand"/>
    <property type="match status" value="1"/>
</dbReference>
<dbReference type="GO" id="GO:0005793">
    <property type="term" value="C:endoplasmic reticulum-Golgi intermediate compartment"/>
    <property type="evidence" value="ECO:0007669"/>
    <property type="project" value="TreeGrafter"/>
</dbReference>
<keyword evidence="4" id="KW-1185">Reference proteome</keyword>
<reference evidence="3 4" key="1">
    <citation type="journal article" date="2011" name="Proc. Natl. Acad. Sci. U.S.A.">
        <title>Comparative genomics of xylose-fermenting fungi for enhanced biofuel production.</title>
        <authorList>
            <person name="Wohlbach D.J."/>
            <person name="Kuo A."/>
            <person name="Sato T.K."/>
            <person name="Potts K.M."/>
            <person name="Salamov A.A."/>
            <person name="LaButti K.M."/>
            <person name="Sun H."/>
            <person name="Clum A."/>
            <person name="Pangilinan J.L."/>
            <person name="Lindquist E.A."/>
            <person name="Lucas S."/>
            <person name="Lapidus A."/>
            <person name="Jin M."/>
            <person name="Gunawan C."/>
            <person name="Balan V."/>
            <person name="Dale B.E."/>
            <person name="Jeffries T.W."/>
            <person name="Zinkel R."/>
            <person name="Barry K.W."/>
            <person name="Grigoriev I.V."/>
            <person name="Gasch A.P."/>
        </authorList>
    </citation>
    <scope>NUCLEOTIDE SEQUENCE [LARGE SCALE GENOMIC DNA]</scope>
    <source>
        <strain evidence="4">ATCC 10573 / BCRC 21748 / CBS 615 / JCM 9827 / NBRC 10315 / NRRL Y-1498 / VKM Y-70</strain>
    </source>
</reference>
<organism evidence="4">
    <name type="scientific">Candida tenuis (strain ATCC 10573 / BCRC 21748 / CBS 615 / JCM 9827 / NBRC 10315 / NRRL Y-1498 / VKM Y-70)</name>
    <name type="common">Yeast</name>
    <name type="synonym">Yamadazyma tenuis</name>
    <dbReference type="NCBI Taxonomy" id="590646"/>
    <lineage>
        <taxon>Eukaryota</taxon>
        <taxon>Fungi</taxon>
        <taxon>Dikarya</taxon>
        <taxon>Ascomycota</taxon>
        <taxon>Saccharomycotina</taxon>
        <taxon>Pichiomycetes</taxon>
        <taxon>Debaryomycetaceae</taxon>
        <taxon>Yamadazyma</taxon>
    </lineage>
</organism>
<sequence length="217" mass="25205">MRLLSIFLVTTAVVAHGTNDIKAKPEGISWQDWHMLEEHQIEQYDPITFFKIHDLNDNGRWETTDILNIYGLARDTVVGDGSGMGQHEHGHETITQQAKDHVVETILSLMATNGDRHISAQNWVDFTSSGKQLPDFGYGQGHHLDFEREYEEHHWNQYHKDQDPEVLIKHKEDIEHEMLHHEHEIEQSHNMAPDIRGITKNFQSPIKLHNLPAKYTK</sequence>
<dbReference type="AlphaFoldDB" id="G3AZM9"/>
<gene>
    <name evidence="3" type="ORF">CANTEDRAFT_102239</name>
</gene>
<feature type="signal peptide" evidence="2">
    <location>
        <begin position="1"/>
        <end position="17"/>
    </location>
</feature>
<dbReference type="EMBL" id="GL996512">
    <property type="protein sequence ID" value="EGV65626.1"/>
    <property type="molecule type" value="Genomic_DNA"/>
</dbReference>
<evidence type="ECO:0000256" key="1">
    <source>
        <dbReference type="ARBA" id="ARBA00022729"/>
    </source>
</evidence>
<evidence type="ECO:0008006" key="5">
    <source>
        <dbReference type="Google" id="ProtNLM"/>
    </source>
</evidence>
<dbReference type="KEGG" id="cten:18245537"/>
<feature type="chain" id="PRO_5003442713" description="EF-hand domain-containing protein" evidence="2">
    <location>
        <begin position="18"/>
        <end position="217"/>
    </location>
</feature>
<dbReference type="RefSeq" id="XP_006684200.1">
    <property type="nucleotide sequence ID" value="XM_006684137.1"/>
</dbReference>
<dbReference type="HOGENOM" id="CLU_096561_1_0_1"/>
<evidence type="ECO:0000256" key="2">
    <source>
        <dbReference type="SAM" id="SignalP"/>
    </source>
</evidence>
<dbReference type="InterPro" id="IPR040250">
    <property type="entry name" value="Nucleobindin"/>
</dbReference>